<dbReference type="RefSeq" id="WP_200346294.1">
    <property type="nucleotide sequence ID" value="NZ_NRSJ01000018.1"/>
</dbReference>
<protein>
    <submittedName>
        <fullName evidence="2">Alpha-L-fucosidase</fullName>
    </submittedName>
</protein>
<organism evidence="2 3">
    <name type="scientific">Halochromatium glycolicum</name>
    <dbReference type="NCBI Taxonomy" id="85075"/>
    <lineage>
        <taxon>Bacteria</taxon>
        <taxon>Pseudomonadati</taxon>
        <taxon>Pseudomonadota</taxon>
        <taxon>Gammaproteobacteria</taxon>
        <taxon>Chromatiales</taxon>
        <taxon>Chromatiaceae</taxon>
        <taxon>Halochromatium</taxon>
    </lineage>
</organism>
<evidence type="ECO:0000256" key="1">
    <source>
        <dbReference type="SAM" id="MobiDB-lite"/>
    </source>
</evidence>
<gene>
    <name evidence="2" type="ORF">CKO40_11150</name>
</gene>
<name>A0AAJ0U4G1_9GAMM</name>
<dbReference type="InterPro" id="IPR022025">
    <property type="entry name" value="Amidoligase_2"/>
</dbReference>
<dbReference type="AlphaFoldDB" id="A0AAJ0U4G1"/>
<dbReference type="Proteomes" id="UP001296776">
    <property type="component" value="Unassembled WGS sequence"/>
</dbReference>
<sequence>MTNSTPRERLTLPPLTTTAAGQPRRVGVEIELAGLTVDEAAQLVREELFGAEGGALSRPGRYEVALQGDPAGAWQIELDFTFLKTMGRRERVEDDLSEAVEGLAEDLLRLVAERIVPVEVISPPLPLARLGEFNRIIERLRAAGAKGTADDPTFAFGMQLNPEIPATDADTIRQYLQAFLCIEDWLRERARVDLTRRLTFFADPFPKGYVRTAVAPDYSPNLGRLIDDYLDANPTRNRALDMLPLFTHVDEQRVRARIDDERVKPRPTLHYRLPNSEIARSGWNLAQPWNDWLVVERLAADPAHLEALCRDYWAYLNAPLERLTSDWKQQSDRWLHEHRFL</sequence>
<reference evidence="2" key="2">
    <citation type="journal article" date="2020" name="Microorganisms">
        <title>Osmotic Adaptation and Compatible Solute Biosynthesis of Phototrophic Bacteria as Revealed from Genome Analyses.</title>
        <authorList>
            <person name="Imhoff J.F."/>
            <person name="Rahn T."/>
            <person name="Kunzel S."/>
            <person name="Keller A."/>
            <person name="Neulinger S.C."/>
        </authorList>
    </citation>
    <scope>NUCLEOTIDE SEQUENCE</scope>
    <source>
        <strain evidence="2">DSM 11080</strain>
    </source>
</reference>
<dbReference type="EMBL" id="NRSJ01000018">
    <property type="protein sequence ID" value="MBK1705084.1"/>
    <property type="molecule type" value="Genomic_DNA"/>
</dbReference>
<keyword evidence="3" id="KW-1185">Reference proteome</keyword>
<feature type="compositionally biased region" description="Basic and acidic residues" evidence="1">
    <location>
        <begin position="1"/>
        <end position="10"/>
    </location>
</feature>
<proteinExistence type="predicted"/>
<evidence type="ECO:0000313" key="2">
    <source>
        <dbReference type="EMBL" id="MBK1705084.1"/>
    </source>
</evidence>
<reference evidence="2" key="1">
    <citation type="submission" date="2017-08" db="EMBL/GenBank/DDBJ databases">
        <authorList>
            <person name="Imhoff J.F."/>
            <person name="Rahn T."/>
            <person name="Kuenzel S."/>
            <person name="Neulinger S.C."/>
        </authorList>
    </citation>
    <scope>NUCLEOTIDE SEQUENCE</scope>
    <source>
        <strain evidence="2">DSM 11080</strain>
    </source>
</reference>
<evidence type="ECO:0000313" key="3">
    <source>
        <dbReference type="Proteomes" id="UP001296776"/>
    </source>
</evidence>
<feature type="region of interest" description="Disordered" evidence="1">
    <location>
        <begin position="1"/>
        <end position="20"/>
    </location>
</feature>
<comment type="caution">
    <text evidence="2">The sequence shown here is derived from an EMBL/GenBank/DDBJ whole genome shotgun (WGS) entry which is preliminary data.</text>
</comment>
<accession>A0AAJ0U4G1</accession>
<dbReference type="Pfam" id="PF12224">
    <property type="entry name" value="Amidoligase_2"/>
    <property type="match status" value="1"/>
</dbReference>